<dbReference type="GO" id="GO:0004849">
    <property type="term" value="F:uridine kinase activity"/>
    <property type="evidence" value="ECO:0007669"/>
    <property type="project" value="UniProtKB-EC"/>
</dbReference>
<keyword evidence="2" id="KW-1185">Reference proteome</keyword>
<protein>
    <submittedName>
        <fullName evidence="1">Uridine kinase</fullName>
        <ecNumber evidence="1">2.7.1.48</ecNumber>
    </submittedName>
</protein>
<gene>
    <name evidence="1" type="ORF">FHR82_008648</name>
</gene>
<evidence type="ECO:0000313" key="1">
    <source>
        <dbReference type="EMBL" id="MBB4912377.1"/>
    </source>
</evidence>
<comment type="caution">
    <text evidence="1">The sequence shown here is derived from an EMBL/GenBank/DDBJ whole genome shotgun (WGS) entry which is preliminary data.</text>
</comment>
<reference evidence="1 2" key="1">
    <citation type="submission" date="2020-08" db="EMBL/GenBank/DDBJ databases">
        <title>Genomic Encyclopedia of Type Strains, Phase III (KMG-III): the genomes of soil and plant-associated and newly described type strains.</title>
        <authorList>
            <person name="Whitman W."/>
        </authorList>
    </citation>
    <scope>NUCLEOTIDE SEQUENCE [LARGE SCALE GENOMIC DNA]</scope>
    <source>
        <strain evidence="1 2">CECT 8960</strain>
    </source>
</reference>
<dbReference type="AlphaFoldDB" id="A0A7W7QEY8"/>
<sequence length="221" mass="24854">MRPCQHVAEAVLALPADRVRRVAIDGVDGAGKTFFADELGEELTARGATVIRASTDGFLNPPKTRHRRGRDSPEGYYRDSFDYGRMCRLLLDPLSPRGNGEYVRAVYDVHREREVRMLPELAPDDAILVVDGIFTHRDELIRYWDYSVWLEVPFTVSIPRGAKRGYGTPDPSSPKNVRYIAGQRLYMAECHPQTRATLVIDNTDLDKPLLLPDPDESPSGS</sequence>
<dbReference type="Gene3D" id="3.40.50.300">
    <property type="entry name" value="P-loop containing nucleotide triphosphate hydrolases"/>
    <property type="match status" value="1"/>
</dbReference>
<dbReference type="SUPFAM" id="SSF52540">
    <property type="entry name" value="P-loop containing nucleoside triphosphate hydrolases"/>
    <property type="match status" value="1"/>
</dbReference>
<dbReference type="EMBL" id="JACHJQ010000013">
    <property type="protein sequence ID" value="MBB4912377.1"/>
    <property type="molecule type" value="Genomic_DNA"/>
</dbReference>
<dbReference type="RefSeq" id="WP_184816372.1">
    <property type="nucleotide sequence ID" value="NZ_JACHJQ010000013.1"/>
</dbReference>
<dbReference type="InterPro" id="IPR027417">
    <property type="entry name" value="P-loop_NTPase"/>
</dbReference>
<keyword evidence="1" id="KW-0808">Transferase</keyword>
<accession>A0A7W7QEY8</accession>
<keyword evidence="1" id="KW-0418">Kinase</keyword>
<proteinExistence type="predicted"/>
<organism evidence="1 2">
    <name type="scientific">Actinophytocola algeriensis</name>
    <dbReference type="NCBI Taxonomy" id="1768010"/>
    <lineage>
        <taxon>Bacteria</taxon>
        <taxon>Bacillati</taxon>
        <taxon>Actinomycetota</taxon>
        <taxon>Actinomycetes</taxon>
        <taxon>Pseudonocardiales</taxon>
        <taxon>Pseudonocardiaceae</taxon>
    </lineage>
</organism>
<dbReference type="EC" id="2.7.1.48" evidence="1"/>
<dbReference type="Proteomes" id="UP000520767">
    <property type="component" value="Unassembled WGS sequence"/>
</dbReference>
<name>A0A7W7QEY8_9PSEU</name>
<evidence type="ECO:0000313" key="2">
    <source>
        <dbReference type="Proteomes" id="UP000520767"/>
    </source>
</evidence>